<dbReference type="Proteomes" id="UP000679992">
    <property type="component" value="Unassembled WGS sequence"/>
</dbReference>
<name>A0ABQ4MDM3_9BACL</name>
<reference evidence="1 2" key="1">
    <citation type="submission" date="2021-03" db="EMBL/GenBank/DDBJ databases">
        <title>Antimicrobial resistance genes in bacteria isolated from Japanese honey, and their potential for conferring macrolide and lincosamide resistance in the American foulbrood pathogen Paenibacillus larvae.</title>
        <authorList>
            <person name="Okamoto M."/>
            <person name="Kumagai M."/>
            <person name="Kanamori H."/>
            <person name="Takamatsu D."/>
        </authorList>
    </citation>
    <scope>NUCLEOTIDE SEQUENCE [LARGE SCALE GENOMIC DNA]</scope>
    <source>
        <strain evidence="1 2">J42TS3</strain>
    </source>
</reference>
<comment type="caution">
    <text evidence="1">The sequence shown here is derived from an EMBL/GenBank/DDBJ whole genome shotgun (WGS) entry which is preliminary data.</text>
</comment>
<gene>
    <name evidence="1" type="ORF">J42TS3_31390</name>
</gene>
<protein>
    <submittedName>
        <fullName evidence="1">Uncharacterized protein</fullName>
    </submittedName>
</protein>
<keyword evidence="2" id="KW-1185">Reference proteome</keyword>
<organism evidence="1 2">
    <name type="scientific">Paenibacillus vini</name>
    <dbReference type="NCBI Taxonomy" id="1476024"/>
    <lineage>
        <taxon>Bacteria</taxon>
        <taxon>Bacillati</taxon>
        <taxon>Bacillota</taxon>
        <taxon>Bacilli</taxon>
        <taxon>Bacillales</taxon>
        <taxon>Paenibacillaceae</taxon>
        <taxon>Paenibacillus</taxon>
    </lineage>
</organism>
<accession>A0ABQ4MDM3</accession>
<evidence type="ECO:0000313" key="2">
    <source>
        <dbReference type="Proteomes" id="UP000679992"/>
    </source>
</evidence>
<sequence length="55" mass="6141">MPGILNNLFKFNKHSVTQYGEAECLLLHSKKNTKKVLQGILVFGILNLVAASERN</sequence>
<dbReference type="EMBL" id="BOSL01000009">
    <property type="protein sequence ID" value="GIP54104.1"/>
    <property type="molecule type" value="Genomic_DNA"/>
</dbReference>
<proteinExistence type="predicted"/>
<evidence type="ECO:0000313" key="1">
    <source>
        <dbReference type="EMBL" id="GIP54104.1"/>
    </source>
</evidence>